<proteinExistence type="predicted"/>
<protein>
    <submittedName>
        <fullName evidence="1">Glycosyltransferase</fullName>
    </submittedName>
</protein>
<dbReference type="InterPro" id="IPR029044">
    <property type="entry name" value="Nucleotide-diphossugar_trans"/>
</dbReference>
<dbReference type="SUPFAM" id="SSF53448">
    <property type="entry name" value="Nucleotide-diphospho-sugar transferases"/>
    <property type="match status" value="1"/>
</dbReference>
<comment type="caution">
    <text evidence="1">The sequence shown here is derived from an EMBL/GenBank/DDBJ whole genome shotgun (WGS) entry which is preliminary data.</text>
</comment>
<name>A0A9E2NPJ8_9BACE</name>
<reference evidence="1" key="1">
    <citation type="journal article" date="2021" name="PeerJ">
        <title>Extensive microbial diversity within the chicken gut microbiome revealed by metagenomics and culture.</title>
        <authorList>
            <person name="Gilroy R."/>
            <person name="Ravi A."/>
            <person name="Getino M."/>
            <person name="Pursley I."/>
            <person name="Horton D.L."/>
            <person name="Alikhan N.F."/>
            <person name="Baker D."/>
            <person name="Gharbi K."/>
            <person name="Hall N."/>
            <person name="Watson M."/>
            <person name="Adriaenssens E.M."/>
            <person name="Foster-Nyarko E."/>
            <person name="Jarju S."/>
            <person name="Secka A."/>
            <person name="Antonio M."/>
            <person name="Oren A."/>
            <person name="Chaudhuri R.R."/>
            <person name="La Ragione R."/>
            <person name="Hildebrand F."/>
            <person name="Pallen M.J."/>
        </authorList>
    </citation>
    <scope>NUCLEOTIDE SEQUENCE</scope>
    <source>
        <strain evidence="1">B3-3758</strain>
    </source>
</reference>
<evidence type="ECO:0000313" key="2">
    <source>
        <dbReference type="Proteomes" id="UP000824236"/>
    </source>
</evidence>
<dbReference type="Proteomes" id="UP000824236">
    <property type="component" value="Unassembled WGS sequence"/>
</dbReference>
<reference evidence="1" key="2">
    <citation type="submission" date="2021-04" db="EMBL/GenBank/DDBJ databases">
        <authorList>
            <person name="Gilroy R."/>
        </authorList>
    </citation>
    <scope>NUCLEOTIDE SEQUENCE</scope>
    <source>
        <strain evidence="1">B3-3758</strain>
    </source>
</reference>
<dbReference type="EMBL" id="JAHLFO010000139">
    <property type="protein sequence ID" value="MBU3814847.1"/>
    <property type="molecule type" value="Genomic_DNA"/>
</dbReference>
<dbReference type="AlphaFoldDB" id="A0A9E2NPJ8"/>
<organism evidence="1 2">
    <name type="scientific">Candidatus Bacteroides intestinipullorum</name>
    <dbReference type="NCBI Taxonomy" id="2838471"/>
    <lineage>
        <taxon>Bacteria</taxon>
        <taxon>Pseudomonadati</taxon>
        <taxon>Bacteroidota</taxon>
        <taxon>Bacteroidia</taxon>
        <taxon>Bacteroidales</taxon>
        <taxon>Bacteroidaceae</taxon>
        <taxon>Bacteroides</taxon>
    </lineage>
</organism>
<accession>A0A9E2NPJ8</accession>
<sequence length="263" mass="29614">MNTSTSKEPVIVSLTSFPAAIPYAVQAIQSILHGSVLPDKVVLYLTYAQFEPDGIPKELLKLAEDDPRFEIRDYERDIRSYRKLIPALQDFPDAVIVTIDDDVAYHKNMLRDLLRLHKEIPSAVLAHRAKRMKPGKPYRQWSKYRWYDFLFQRIHSGYTNIGTGVGGILYPPHSLSPELLDVELFTRIAPTTDDIWFWAAAVANGTPIVPVPFGHNKPKGVGKPRELSLKTTNFKSGTDRNAAALKAIVEAYPIVGQRIGYEA</sequence>
<gene>
    <name evidence="1" type="ORF">H9791_10195</name>
</gene>
<evidence type="ECO:0000313" key="1">
    <source>
        <dbReference type="EMBL" id="MBU3814847.1"/>
    </source>
</evidence>